<dbReference type="AlphaFoldDB" id="A0AAJ7FHE0"/>
<feature type="domain" description="Protein kinase" evidence="12">
    <location>
        <begin position="382"/>
        <end position="723"/>
    </location>
</feature>
<feature type="binding site" evidence="10">
    <location>
        <position position="413"/>
    </location>
    <ligand>
        <name>ATP</name>
        <dbReference type="ChEBI" id="CHEBI:30616"/>
    </ligand>
</feature>
<dbReference type="GO" id="GO:0030182">
    <property type="term" value="P:neuron differentiation"/>
    <property type="evidence" value="ECO:0007669"/>
    <property type="project" value="UniProtKB-ARBA"/>
</dbReference>
<dbReference type="KEGG" id="ccin:107266211"/>
<dbReference type="Proteomes" id="UP000694920">
    <property type="component" value="Unplaced"/>
</dbReference>
<dbReference type="GO" id="GO:0005524">
    <property type="term" value="F:ATP binding"/>
    <property type="evidence" value="ECO:0007669"/>
    <property type="project" value="UniProtKB-UniRule"/>
</dbReference>
<dbReference type="Gene3D" id="1.10.510.10">
    <property type="entry name" value="Transferase(Phosphotransferase) domain 1"/>
    <property type="match status" value="1"/>
</dbReference>
<keyword evidence="3" id="KW-0808">Transferase</keyword>
<dbReference type="PANTHER" id="PTHR24416">
    <property type="entry name" value="TYROSINE-PROTEIN KINASE RECEPTOR"/>
    <property type="match status" value="1"/>
</dbReference>
<dbReference type="GO" id="GO:0007169">
    <property type="term" value="P:cell surface receptor protein tyrosine kinase signaling pathway"/>
    <property type="evidence" value="ECO:0007669"/>
    <property type="project" value="TreeGrafter"/>
</dbReference>
<evidence type="ECO:0000256" key="4">
    <source>
        <dbReference type="ARBA" id="ARBA00022741"/>
    </source>
</evidence>
<keyword evidence="6 10" id="KW-0067">ATP-binding</keyword>
<comment type="catalytic activity">
    <reaction evidence="9">
        <text>L-tyrosyl-[protein] + ATP = O-phospho-L-tyrosyl-[protein] + ADP + H(+)</text>
        <dbReference type="Rhea" id="RHEA:10596"/>
        <dbReference type="Rhea" id="RHEA-COMP:10136"/>
        <dbReference type="Rhea" id="RHEA-COMP:20101"/>
        <dbReference type="ChEBI" id="CHEBI:15378"/>
        <dbReference type="ChEBI" id="CHEBI:30616"/>
        <dbReference type="ChEBI" id="CHEBI:46858"/>
        <dbReference type="ChEBI" id="CHEBI:61978"/>
        <dbReference type="ChEBI" id="CHEBI:456216"/>
        <dbReference type="EC" id="2.7.10.1"/>
    </reaction>
</comment>
<dbReference type="InterPro" id="IPR011009">
    <property type="entry name" value="Kinase-like_dom_sf"/>
</dbReference>
<evidence type="ECO:0000256" key="1">
    <source>
        <dbReference type="ARBA" id="ARBA00004167"/>
    </source>
</evidence>
<gene>
    <name evidence="14" type="primary">LOC107266211</name>
</gene>
<dbReference type="GO" id="GO:0050793">
    <property type="term" value="P:regulation of developmental process"/>
    <property type="evidence" value="ECO:0007669"/>
    <property type="project" value="UniProtKB-ARBA"/>
</dbReference>
<evidence type="ECO:0000256" key="8">
    <source>
        <dbReference type="ARBA" id="ARBA00023137"/>
    </source>
</evidence>
<evidence type="ECO:0000313" key="13">
    <source>
        <dbReference type="Proteomes" id="UP000694920"/>
    </source>
</evidence>
<dbReference type="GO" id="GO:0043235">
    <property type="term" value="C:receptor complex"/>
    <property type="evidence" value="ECO:0007669"/>
    <property type="project" value="TreeGrafter"/>
</dbReference>
<dbReference type="PANTHER" id="PTHR24416:SF611">
    <property type="entry name" value="TYROSINE-PROTEIN KINASE TRANSMEMBRANE RECEPTOR ROR"/>
    <property type="match status" value="1"/>
</dbReference>
<dbReference type="SMART" id="SM00219">
    <property type="entry name" value="TyrKc"/>
    <property type="match status" value="1"/>
</dbReference>
<dbReference type="PROSITE" id="PS00109">
    <property type="entry name" value="PROTEIN_KINASE_TYR"/>
    <property type="match status" value="1"/>
</dbReference>
<dbReference type="InterPro" id="IPR000719">
    <property type="entry name" value="Prot_kinase_dom"/>
</dbReference>
<proteinExistence type="predicted"/>
<dbReference type="PROSITE" id="PS50011">
    <property type="entry name" value="PROTEIN_KINASE_DOM"/>
    <property type="match status" value="1"/>
</dbReference>
<evidence type="ECO:0000259" key="12">
    <source>
        <dbReference type="PROSITE" id="PS50011"/>
    </source>
</evidence>
<evidence type="ECO:0000256" key="7">
    <source>
        <dbReference type="ARBA" id="ARBA00023136"/>
    </source>
</evidence>
<dbReference type="SUPFAM" id="SSF56112">
    <property type="entry name" value="Protein kinase-like (PK-like)"/>
    <property type="match status" value="1"/>
</dbReference>
<dbReference type="FunFam" id="1.10.510.10:FF:001512">
    <property type="entry name" value="Receptor tyrosine-protein kinase erbB-2"/>
    <property type="match status" value="1"/>
</dbReference>
<feature type="transmembrane region" description="Helical" evidence="11">
    <location>
        <begin position="289"/>
        <end position="314"/>
    </location>
</feature>
<evidence type="ECO:0000256" key="10">
    <source>
        <dbReference type="PROSITE-ProRule" id="PRU10141"/>
    </source>
</evidence>
<dbReference type="GO" id="GO:0005886">
    <property type="term" value="C:plasma membrane"/>
    <property type="evidence" value="ECO:0007669"/>
    <property type="project" value="TreeGrafter"/>
</dbReference>
<dbReference type="Pfam" id="PF07714">
    <property type="entry name" value="PK_Tyr_Ser-Thr"/>
    <property type="match status" value="1"/>
</dbReference>
<dbReference type="InterPro" id="IPR017441">
    <property type="entry name" value="Protein_kinase_ATP_BS"/>
</dbReference>
<dbReference type="GO" id="GO:0012505">
    <property type="term" value="C:endomembrane system"/>
    <property type="evidence" value="ECO:0007669"/>
    <property type="project" value="UniProtKB-SubCell"/>
</dbReference>
<organism evidence="13 14">
    <name type="scientific">Cephus cinctus</name>
    <name type="common">Wheat stem sawfly</name>
    <dbReference type="NCBI Taxonomy" id="211228"/>
    <lineage>
        <taxon>Eukaryota</taxon>
        <taxon>Metazoa</taxon>
        <taxon>Ecdysozoa</taxon>
        <taxon>Arthropoda</taxon>
        <taxon>Hexapoda</taxon>
        <taxon>Insecta</taxon>
        <taxon>Pterygota</taxon>
        <taxon>Neoptera</taxon>
        <taxon>Endopterygota</taxon>
        <taxon>Hymenoptera</taxon>
        <taxon>Cephoidea</taxon>
        <taxon>Cephidae</taxon>
        <taxon>Cephus</taxon>
    </lineage>
</organism>
<sequence length="763" mass="86722">MSAHIKIKSYTVRLLLIITIINVTKIFGKNITESVGLPHDLTVTVFEDVIQVEDNSTYELLKFNVSWLPPEKGRLPSSYSVLITTVSNGTEEESANCPEDSLYYTTKNRSQLNALLPENRFMSVIPEINIIPTCTYSIQVHANPRKNPKLKSPTVIYTVPECVGHQCSCINSSLWLPIPTVFVERQEDDNILINWNITVRNAKVTFFVISIGVPLLTSKNGLPVYNTTRIARIPSESNSFVWRVPKYDKFNHFGGKVTVAVEDEHGCIGTEGIFHVNSMINRDDAKQIIIKWIAFTVLLATSAMIFGILIFIWYQNRARYKLLLFSNRDTKRIQAVRTISKRRSGWEETILKNRNILYVEQEVEEAMCRGDVDKFEVSYQRIKFVRELGKGQFGKVYLSHLIEYNDDSLVAVKMSQFSDPSNEWDARSQLMEEISIMKAAGTHPHLVKLIGCCTLPNNPVCVILEYMENGDLLAYLHRMRESLSSFNDADSSKSSPIHSPRPSITETLYTTLSSEPPTTPTCLTFSSNYTPNNNSDAVHNYVNLNDEKESYQAPGISSNTLETNEFLRFALEIAKGMEHLESKRITHRDLAARNILLDSNLTLKISDFGLSRDSLYVMGNGAGGVRRLPVRWMSPEALRERVFSSKSDVWSFGVVMWEIGTLGALPYHEIRDDQFLQHVLRNEGRLARPQSVSFELYEVMRSCWASRVEHRPTFGQLIHHLRSLSGCPYSIWGRNNPCYTSLLPTKQEIPDTPLDSSFLDTLC</sequence>
<dbReference type="GeneID" id="107266211"/>
<evidence type="ECO:0000256" key="6">
    <source>
        <dbReference type="ARBA" id="ARBA00022840"/>
    </source>
</evidence>
<name>A0AAJ7FHE0_CEPCN</name>
<keyword evidence="8" id="KW-0829">Tyrosine-protein kinase</keyword>
<comment type="subcellular location">
    <subcellularLocation>
        <location evidence="2">Endomembrane system</location>
    </subcellularLocation>
    <subcellularLocation>
        <location evidence="1">Membrane</location>
        <topology evidence="1">Single-pass membrane protein</topology>
    </subcellularLocation>
</comment>
<keyword evidence="13" id="KW-1185">Reference proteome</keyword>
<keyword evidence="11" id="KW-1133">Transmembrane helix</keyword>
<dbReference type="RefSeq" id="XP_015591963.1">
    <property type="nucleotide sequence ID" value="XM_015736477.2"/>
</dbReference>
<dbReference type="InterPro" id="IPR050122">
    <property type="entry name" value="RTK"/>
</dbReference>
<dbReference type="CDD" id="cd00192">
    <property type="entry name" value="PTKc"/>
    <property type="match status" value="1"/>
</dbReference>
<evidence type="ECO:0000256" key="9">
    <source>
        <dbReference type="ARBA" id="ARBA00051243"/>
    </source>
</evidence>
<dbReference type="GO" id="GO:0004714">
    <property type="term" value="F:transmembrane receptor protein tyrosine kinase activity"/>
    <property type="evidence" value="ECO:0007669"/>
    <property type="project" value="UniProtKB-EC"/>
</dbReference>
<evidence type="ECO:0000256" key="11">
    <source>
        <dbReference type="SAM" id="Phobius"/>
    </source>
</evidence>
<dbReference type="InterPro" id="IPR001245">
    <property type="entry name" value="Ser-Thr/Tyr_kinase_cat_dom"/>
</dbReference>
<protein>
    <submittedName>
        <fullName evidence="14">Vascular endothelial growth factor receptor 2</fullName>
    </submittedName>
</protein>
<dbReference type="PROSITE" id="PS00107">
    <property type="entry name" value="PROTEIN_KINASE_ATP"/>
    <property type="match status" value="1"/>
</dbReference>
<dbReference type="InterPro" id="IPR020635">
    <property type="entry name" value="Tyr_kinase_cat_dom"/>
</dbReference>
<evidence type="ECO:0000256" key="5">
    <source>
        <dbReference type="ARBA" id="ARBA00022777"/>
    </source>
</evidence>
<accession>A0AAJ7FHE0</accession>
<keyword evidence="4 10" id="KW-0547">Nucleotide-binding</keyword>
<evidence type="ECO:0000256" key="3">
    <source>
        <dbReference type="ARBA" id="ARBA00022679"/>
    </source>
</evidence>
<keyword evidence="7 11" id="KW-0472">Membrane</keyword>
<dbReference type="InterPro" id="IPR008266">
    <property type="entry name" value="Tyr_kinase_AS"/>
</dbReference>
<keyword evidence="11" id="KW-0812">Transmembrane</keyword>
<dbReference type="GO" id="GO:0048468">
    <property type="term" value="P:cell development"/>
    <property type="evidence" value="ECO:0007669"/>
    <property type="project" value="UniProtKB-ARBA"/>
</dbReference>
<keyword evidence="14" id="KW-0675">Receptor</keyword>
<dbReference type="GO" id="GO:0051130">
    <property type="term" value="P:positive regulation of cellular component organization"/>
    <property type="evidence" value="ECO:0007669"/>
    <property type="project" value="UniProtKB-ARBA"/>
</dbReference>
<reference evidence="14" key="1">
    <citation type="submission" date="2025-08" db="UniProtKB">
        <authorList>
            <consortium name="RefSeq"/>
        </authorList>
    </citation>
    <scope>IDENTIFICATION</scope>
</reference>
<evidence type="ECO:0000256" key="2">
    <source>
        <dbReference type="ARBA" id="ARBA00004308"/>
    </source>
</evidence>
<dbReference type="Gene3D" id="3.30.200.20">
    <property type="entry name" value="Phosphorylase Kinase, domain 1"/>
    <property type="match status" value="1"/>
</dbReference>
<keyword evidence="5" id="KW-0418">Kinase</keyword>
<evidence type="ECO:0000313" key="14">
    <source>
        <dbReference type="RefSeq" id="XP_015591963.1"/>
    </source>
</evidence>